<dbReference type="Gene3D" id="3.30.70.360">
    <property type="match status" value="1"/>
</dbReference>
<evidence type="ECO:0000256" key="3">
    <source>
        <dbReference type="PIRSR" id="PIRSR037238-1"/>
    </source>
</evidence>
<reference evidence="6 7" key="1">
    <citation type="submission" date="2018-09" db="EMBL/GenBank/DDBJ databases">
        <title>YIM PH 21725 draft genome.</title>
        <authorList>
            <person name="Miao C."/>
        </authorList>
    </citation>
    <scope>NUCLEOTIDE SEQUENCE [LARGE SCALE GENOMIC DNA]</scope>
    <source>
        <strain evidence="7">YIM PH21725</strain>
    </source>
</reference>
<keyword evidence="7" id="KW-1185">Reference proteome</keyword>
<feature type="region of interest" description="Disordered" evidence="4">
    <location>
        <begin position="26"/>
        <end position="45"/>
    </location>
</feature>
<dbReference type="Gene3D" id="3.40.630.10">
    <property type="entry name" value="Zn peptidases"/>
    <property type="match status" value="1"/>
</dbReference>
<evidence type="ECO:0000256" key="2">
    <source>
        <dbReference type="ARBA" id="ARBA00022801"/>
    </source>
</evidence>
<evidence type="ECO:0000259" key="5">
    <source>
        <dbReference type="Pfam" id="PF07687"/>
    </source>
</evidence>
<proteinExistence type="predicted"/>
<dbReference type="PANTHER" id="PTHR43808:SF9">
    <property type="entry name" value="BLL0789 PROTEIN"/>
    <property type="match status" value="1"/>
</dbReference>
<dbReference type="OrthoDB" id="9783294at2"/>
<dbReference type="InterPro" id="IPR017150">
    <property type="entry name" value="Pept_M20_glutamate_carboxypep"/>
</dbReference>
<dbReference type="PIRSF" id="PIRSF037238">
    <property type="entry name" value="Carboxypeptidase_G2"/>
    <property type="match status" value="1"/>
</dbReference>
<dbReference type="Pfam" id="PF07687">
    <property type="entry name" value="M20_dimer"/>
    <property type="match status" value="1"/>
</dbReference>
<feature type="domain" description="Peptidase M20 dimerisation" evidence="5">
    <location>
        <begin position="235"/>
        <end position="328"/>
    </location>
</feature>
<protein>
    <submittedName>
        <fullName evidence="6">M20 family peptidase</fullName>
    </submittedName>
</protein>
<dbReference type="Proteomes" id="UP000285112">
    <property type="component" value="Unassembled WGS sequence"/>
</dbReference>
<dbReference type="InterPro" id="IPR050072">
    <property type="entry name" value="Peptidase_M20A"/>
</dbReference>
<dbReference type="AlphaFoldDB" id="A0A419HVD0"/>
<dbReference type="GO" id="GO:0016787">
    <property type="term" value="F:hydrolase activity"/>
    <property type="evidence" value="ECO:0007669"/>
    <property type="project" value="UniProtKB-KW"/>
</dbReference>
<evidence type="ECO:0000313" key="7">
    <source>
        <dbReference type="Proteomes" id="UP000285112"/>
    </source>
</evidence>
<evidence type="ECO:0000256" key="4">
    <source>
        <dbReference type="SAM" id="MobiDB-lite"/>
    </source>
</evidence>
<name>A0A419HVD0_9PSEU</name>
<dbReference type="SUPFAM" id="SSF53187">
    <property type="entry name" value="Zn-dependent exopeptidases"/>
    <property type="match status" value="1"/>
</dbReference>
<sequence length="437" mass="45440">MSMAPHARLLLESDGEQVPLRTLRDAHVDRDGTVHSGHARRRSAGNTVVEEAFAVTPDVQGLHRWLDKHRDQLLDDVLTLVRHETPSSDQELLAQALAWLDRWVTTSLGESPHRSRTENALRFDYPGTGPAPVVLLCHYDTVWPAGTLAEWPATVTGDRASGPGIFDMKAGLVQAVWAVRALAATGHDRPPIRLVLTGDEEVGSPASRPVIEQACADAAAVLVFEGSGPGGALKTGRKGVGLFDVTVTGREAHAGLEPEMGASAVDELARVTLALHALADPATGTTLNVGLVEGGSAVNVVAGHARAHVDVRVASQAEADRVDDALARLTPHDPRATLAVAGGWNRPVMERTPAIGELVALAQAAAAQLGLDLPEVSVGGASDGNFAAALGIPVLDGLGAVGDGAHARHEHVSVAALAERAAIVAAVLTTFSNGQSI</sequence>
<dbReference type="InterPro" id="IPR011650">
    <property type="entry name" value="Peptidase_M20_dimer"/>
</dbReference>
<dbReference type="InterPro" id="IPR036264">
    <property type="entry name" value="Bact_exopeptidase_dim_dom"/>
</dbReference>
<comment type="caution">
    <text evidence="6">The sequence shown here is derived from an EMBL/GenBank/DDBJ whole genome shotgun (WGS) entry which is preliminary data.</text>
</comment>
<organism evidence="6 7">
    <name type="scientific">Amycolatopsis panacis</name>
    <dbReference type="NCBI Taxonomy" id="2340917"/>
    <lineage>
        <taxon>Bacteria</taxon>
        <taxon>Bacillati</taxon>
        <taxon>Actinomycetota</taxon>
        <taxon>Actinomycetes</taxon>
        <taxon>Pseudonocardiales</taxon>
        <taxon>Pseudonocardiaceae</taxon>
        <taxon>Amycolatopsis</taxon>
    </lineage>
</organism>
<evidence type="ECO:0000313" key="6">
    <source>
        <dbReference type="EMBL" id="RJQ80822.1"/>
    </source>
</evidence>
<evidence type="ECO:0000256" key="1">
    <source>
        <dbReference type="ARBA" id="ARBA00022723"/>
    </source>
</evidence>
<dbReference type="PANTHER" id="PTHR43808">
    <property type="entry name" value="ACETYLORNITHINE DEACETYLASE"/>
    <property type="match status" value="1"/>
</dbReference>
<gene>
    <name evidence="6" type="ORF">D5S19_24575</name>
</gene>
<dbReference type="EMBL" id="QZFV01000113">
    <property type="protein sequence ID" value="RJQ80822.1"/>
    <property type="molecule type" value="Genomic_DNA"/>
</dbReference>
<dbReference type="Pfam" id="PF01546">
    <property type="entry name" value="Peptidase_M20"/>
    <property type="match status" value="1"/>
</dbReference>
<feature type="active site" evidence="3">
    <location>
        <position position="140"/>
    </location>
</feature>
<feature type="active site" description="Proton acceptor" evidence="3">
    <location>
        <position position="200"/>
    </location>
</feature>
<dbReference type="SUPFAM" id="SSF55031">
    <property type="entry name" value="Bacterial exopeptidase dimerisation domain"/>
    <property type="match status" value="1"/>
</dbReference>
<dbReference type="GO" id="GO:0046872">
    <property type="term" value="F:metal ion binding"/>
    <property type="evidence" value="ECO:0007669"/>
    <property type="project" value="UniProtKB-KW"/>
</dbReference>
<keyword evidence="1" id="KW-0479">Metal-binding</keyword>
<keyword evidence="2" id="KW-0378">Hydrolase</keyword>
<accession>A0A419HVD0</accession>
<dbReference type="CDD" id="cd03885">
    <property type="entry name" value="M20_CPDG2"/>
    <property type="match status" value="1"/>
</dbReference>
<dbReference type="InterPro" id="IPR002933">
    <property type="entry name" value="Peptidase_M20"/>
</dbReference>